<evidence type="ECO:0000313" key="1">
    <source>
        <dbReference type="EMBL" id="TAA41542.1"/>
    </source>
</evidence>
<name>A0A4Q8M3H1_9GAMM</name>
<accession>A0A4Q8M3H1</accession>
<comment type="caution">
    <text evidence="1">The sequence shown here is derived from an EMBL/GenBank/DDBJ whole genome shotgun (WGS) entry which is preliminary data.</text>
</comment>
<gene>
    <name evidence="1" type="ORF">EA655_11410</name>
</gene>
<dbReference type="RefSeq" id="WP_130534701.1">
    <property type="nucleotide sequence ID" value="NZ_SHMG01000006.1"/>
</dbReference>
<dbReference type="AlphaFoldDB" id="A0A4Q8M3H1"/>
<proteinExistence type="predicted"/>
<dbReference type="EMBL" id="SHMG01000006">
    <property type="protein sequence ID" value="TAA41542.1"/>
    <property type="molecule type" value="Genomic_DNA"/>
</dbReference>
<organism evidence="1 2">
    <name type="scientific">Pseudoxanthomonas winnipegensis</name>
    <dbReference type="NCBI Taxonomy" id="2480810"/>
    <lineage>
        <taxon>Bacteria</taxon>
        <taxon>Pseudomonadati</taxon>
        <taxon>Pseudomonadota</taxon>
        <taxon>Gammaproteobacteria</taxon>
        <taxon>Lysobacterales</taxon>
        <taxon>Lysobacteraceae</taxon>
        <taxon>Pseudoxanthomonas</taxon>
    </lineage>
</organism>
<reference evidence="1 2" key="1">
    <citation type="submission" date="2019-02" db="EMBL/GenBank/DDBJ databases">
        <title>WGS of Pseudoxanthomonas species novum from clinical isolates.</title>
        <authorList>
            <person name="Bernier A.-M."/>
            <person name="Bernard K."/>
            <person name="Vachon A."/>
        </authorList>
    </citation>
    <scope>NUCLEOTIDE SEQUENCE [LARGE SCALE GENOMIC DNA]</scope>
    <source>
        <strain evidence="1 2">NML130969</strain>
    </source>
</reference>
<dbReference type="Proteomes" id="UP000294164">
    <property type="component" value="Unassembled WGS sequence"/>
</dbReference>
<sequence length="160" mass="18324">MAQIGFEIADKFLVKALFHENVSLFSSDIGRHLDAVEALENYDGHYDQFWSTSALMLVKSELKILQALEHVELQQCPNPIIDQIDDDDELIDAIMRGERFSPQQVIQNLMFARKDKEQELALWDKLAQQEHARLYAEIATETIVTTSADGVSVETRTRKM</sequence>
<evidence type="ECO:0000313" key="2">
    <source>
        <dbReference type="Proteomes" id="UP000294164"/>
    </source>
</evidence>
<protein>
    <submittedName>
        <fullName evidence="1">Uncharacterized protein</fullName>
    </submittedName>
</protein>